<dbReference type="CDD" id="cd09345">
    <property type="entry name" value="LIM2_FHL"/>
    <property type="match status" value="1"/>
</dbReference>
<dbReference type="SMART" id="SM00132">
    <property type="entry name" value="LIM"/>
    <property type="match status" value="5"/>
</dbReference>
<dbReference type="SUPFAM" id="SSF57716">
    <property type="entry name" value="Glucocorticoid receptor-like (DNA-binding domain)"/>
    <property type="match status" value="5"/>
</dbReference>
<dbReference type="PANTHER" id="PTHR24205">
    <property type="entry name" value="FOUR AND A HALF LIM DOMAINS PROTEIN"/>
    <property type="match status" value="1"/>
</dbReference>
<reference evidence="13" key="1">
    <citation type="submission" date="2021-02" db="EMBL/GenBank/DDBJ databases">
        <authorList>
            <person name="Nowell W R."/>
        </authorList>
    </citation>
    <scope>NUCLEOTIDE SEQUENCE</scope>
</reference>
<sequence length="419" mass="48739">MAYSNISSHPRTTYSGVSQDSLQYQKPTYSSQQPTYSHAEERHIYEEQPHYSNEQPHYSNEKSIAINNRPSGRVQYHVKVNVTYNNGDGDFNRSMHTNTKITNGNSPYQLGSLAGDREQFSCSNCNRSLSGSRYILKDEHPYCIKCYEDRFANVCEECRRKIGTDSKDLSYKDRHWHEKCFFCSMCKTPLVDKPFASANEKLYCGECYNQQFASRCDKCHQIFKPGSKKLEYRGQQFHEHCFTCYSCSQPIGTKSFIPKDQKSYCVPCYEQHFATKCVRCLKVINQGGVTYKNQPWHRECFTCTNCKNSLASQRFTSRNDQPYCVDCFARLFAKKCFACSKPITGVGGTRYISFEDRHWHNDCFVCQRCRTSLVGRGFLTEGPDILCPDCGKREHYHERENNDYTTDHRTVISYHHRTN</sequence>
<evidence type="ECO:0000256" key="3">
    <source>
        <dbReference type="ARBA" id="ARBA00022737"/>
    </source>
</evidence>
<evidence type="ECO:0000256" key="1">
    <source>
        <dbReference type="ARBA" id="ARBA00004123"/>
    </source>
</evidence>
<keyword evidence="4" id="KW-0863">Zinc-finger</keyword>
<evidence type="ECO:0000256" key="4">
    <source>
        <dbReference type="ARBA" id="ARBA00022771"/>
    </source>
</evidence>
<comment type="caution">
    <text evidence="13">The sequence shown here is derived from an EMBL/GenBank/DDBJ whole genome shotgun (WGS) entry which is preliminary data.</text>
</comment>
<accession>A0A816TH48</accession>
<dbReference type="AlphaFoldDB" id="A0A816TH48"/>
<dbReference type="PROSITE" id="PS50023">
    <property type="entry name" value="LIM_DOMAIN_2"/>
    <property type="match status" value="3"/>
</dbReference>
<dbReference type="PANTHER" id="PTHR24205:SF4">
    <property type="entry name" value="PROTEIN ESPINAS"/>
    <property type="match status" value="1"/>
</dbReference>
<dbReference type="EMBL" id="CAJNOV010017489">
    <property type="protein sequence ID" value="CAF1608282.1"/>
    <property type="molecule type" value="Genomic_DNA"/>
</dbReference>
<feature type="compositionally biased region" description="Polar residues" evidence="9">
    <location>
        <begin position="1"/>
        <end position="36"/>
    </location>
</feature>
<keyword evidence="5 8" id="KW-0862">Zinc</keyword>
<evidence type="ECO:0000313" key="12">
    <source>
        <dbReference type="EMBL" id="CAF1634753.1"/>
    </source>
</evidence>
<dbReference type="CDD" id="cd09432">
    <property type="entry name" value="LIM6_LIMPETin"/>
    <property type="match status" value="1"/>
</dbReference>
<keyword evidence="7" id="KW-0539">Nucleus</keyword>
<feature type="domain" description="LIM zinc-binding" evidence="10">
    <location>
        <begin position="335"/>
        <end position="402"/>
    </location>
</feature>
<evidence type="ECO:0000313" key="11">
    <source>
        <dbReference type="EMBL" id="CAF1608282.1"/>
    </source>
</evidence>
<evidence type="ECO:0000256" key="2">
    <source>
        <dbReference type="ARBA" id="ARBA00022723"/>
    </source>
</evidence>
<dbReference type="CDD" id="cd09343">
    <property type="entry name" value="LIM1_FHL"/>
    <property type="match status" value="1"/>
</dbReference>
<feature type="domain" description="LIM zinc-binding" evidence="10">
    <location>
        <begin position="153"/>
        <end position="214"/>
    </location>
</feature>
<evidence type="ECO:0000256" key="8">
    <source>
        <dbReference type="PROSITE-ProRule" id="PRU00125"/>
    </source>
</evidence>
<dbReference type="Pfam" id="PF25076">
    <property type="entry name" value="LIM_FHL2-3_N"/>
    <property type="match status" value="1"/>
</dbReference>
<dbReference type="GO" id="GO:0030018">
    <property type="term" value="C:Z disc"/>
    <property type="evidence" value="ECO:0007669"/>
    <property type="project" value="TreeGrafter"/>
</dbReference>
<dbReference type="CDD" id="cd09346">
    <property type="entry name" value="LIM3_FHL"/>
    <property type="match status" value="1"/>
</dbReference>
<organism evidence="13 15">
    <name type="scientific">Rotaria magnacalcarata</name>
    <dbReference type="NCBI Taxonomy" id="392030"/>
    <lineage>
        <taxon>Eukaryota</taxon>
        <taxon>Metazoa</taxon>
        <taxon>Spiralia</taxon>
        <taxon>Gnathifera</taxon>
        <taxon>Rotifera</taxon>
        <taxon>Eurotatoria</taxon>
        <taxon>Bdelloidea</taxon>
        <taxon>Philodinida</taxon>
        <taxon>Philodinidae</taxon>
        <taxon>Rotaria</taxon>
    </lineage>
</organism>
<name>A0A816TH48_9BILA</name>
<dbReference type="Pfam" id="PF00412">
    <property type="entry name" value="LIM"/>
    <property type="match status" value="4"/>
</dbReference>
<evidence type="ECO:0000256" key="9">
    <source>
        <dbReference type="SAM" id="MobiDB-lite"/>
    </source>
</evidence>
<feature type="domain" description="LIM zinc-binding" evidence="10">
    <location>
        <begin position="275"/>
        <end position="334"/>
    </location>
</feature>
<evidence type="ECO:0000259" key="10">
    <source>
        <dbReference type="PROSITE" id="PS50023"/>
    </source>
</evidence>
<evidence type="ECO:0000313" key="13">
    <source>
        <dbReference type="EMBL" id="CAF2097834.1"/>
    </source>
</evidence>
<dbReference type="FunFam" id="2.10.110.10:FF:000013">
    <property type="entry name" value="Four and a half LIM domains 1"/>
    <property type="match status" value="1"/>
</dbReference>
<evidence type="ECO:0000313" key="14">
    <source>
        <dbReference type="EMBL" id="CAF2133807.1"/>
    </source>
</evidence>
<dbReference type="PROSITE" id="PS00478">
    <property type="entry name" value="LIM_DOMAIN_1"/>
    <property type="match status" value="3"/>
</dbReference>
<dbReference type="EMBL" id="CAJNOW010014724">
    <property type="protein sequence ID" value="CAF1634753.1"/>
    <property type="molecule type" value="Genomic_DNA"/>
</dbReference>
<dbReference type="Proteomes" id="UP000663856">
    <property type="component" value="Unassembled WGS sequence"/>
</dbReference>
<evidence type="ECO:0000256" key="6">
    <source>
        <dbReference type="ARBA" id="ARBA00023038"/>
    </source>
</evidence>
<dbReference type="Proteomes" id="UP000663834">
    <property type="component" value="Unassembled WGS sequence"/>
</dbReference>
<keyword evidence="2 8" id="KW-0479">Metal-binding</keyword>
<dbReference type="InterPro" id="IPR056807">
    <property type="entry name" value="LIM_FHL1/2/3/5_N"/>
</dbReference>
<dbReference type="FunFam" id="2.10.110.10:FF:000030">
    <property type="entry name" value="Four and a half LIM domains protein 2"/>
    <property type="match status" value="1"/>
</dbReference>
<keyword evidence="6 8" id="KW-0440">LIM domain</keyword>
<dbReference type="OrthoDB" id="274660at2759"/>
<evidence type="ECO:0000256" key="7">
    <source>
        <dbReference type="ARBA" id="ARBA00023242"/>
    </source>
</evidence>
<dbReference type="FunFam" id="2.10.110.10:FF:000070">
    <property type="entry name" value="Four and a half LIM domains 3"/>
    <property type="match status" value="1"/>
</dbReference>
<dbReference type="GO" id="GO:0003712">
    <property type="term" value="F:transcription coregulator activity"/>
    <property type="evidence" value="ECO:0007669"/>
    <property type="project" value="TreeGrafter"/>
</dbReference>
<dbReference type="InterPro" id="IPR001781">
    <property type="entry name" value="Znf_LIM"/>
</dbReference>
<gene>
    <name evidence="11" type="ORF">CJN711_LOCUS36173</name>
    <name evidence="12" type="ORF">KQP761_LOCUS26853</name>
    <name evidence="14" type="ORF">WKI299_LOCUS26779</name>
    <name evidence="13" type="ORF">XDN619_LOCUS18044</name>
</gene>
<dbReference type="FunFam" id="2.10.110.10:FF:000081">
    <property type="entry name" value="Uncharacterized protein, isoform A"/>
    <property type="match status" value="1"/>
</dbReference>
<dbReference type="GO" id="GO:0008270">
    <property type="term" value="F:zinc ion binding"/>
    <property type="evidence" value="ECO:0007669"/>
    <property type="project" value="UniProtKB-KW"/>
</dbReference>
<dbReference type="EMBL" id="CAJNRG010007794">
    <property type="protein sequence ID" value="CAF2097834.1"/>
    <property type="molecule type" value="Genomic_DNA"/>
</dbReference>
<proteinExistence type="predicted"/>
<dbReference type="Gene3D" id="2.10.110.10">
    <property type="entry name" value="Cysteine Rich Protein"/>
    <property type="match status" value="5"/>
</dbReference>
<evidence type="ECO:0000313" key="15">
    <source>
        <dbReference type="Proteomes" id="UP000663887"/>
    </source>
</evidence>
<dbReference type="Proteomes" id="UP000663887">
    <property type="component" value="Unassembled WGS sequence"/>
</dbReference>
<evidence type="ECO:0000256" key="5">
    <source>
        <dbReference type="ARBA" id="ARBA00022833"/>
    </source>
</evidence>
<keyword evidence="3" id="KW-0677">Repeat</keyword>
<dbReference type="GO" id="GO:0005634">
    <property type="term" value="C:nucleus"/>
    <property type="evidence" value="ECO:0007669"/>
    <property type="project" value="UniProtKB-SubCell"/>
</dbReference>
<dbReference type="Proteomes" id="UP000663855">
    <property type="component" value="Unassembled WGS sequence"/>
</dbReference>
<dbReference type="EMBL" id="CAJNRF010011669">
    <property type="protein sequence ID" value="CAF2133807.1"/>
    <property type="molecule type" value="Genomic_DNA"/>
</dbReference>
<comment type="subcellular location">
    <subcellularLocation>
        <location evidence="1">Nucleus</location>
    </subcellularLocation>
</comment>
<protein>
    <recommendedName>
        <fullName evidence="10">LIM zinc-binding domain-containing protein</fullName>
    </recommendedName>
</protein>
<feature type="region of interest" description="Disordered" evidence="9">
    <location>
        <begin position="1"/>
        <end position="39"/>
    </location>
</feature>